<dbReference type="Proteomes" id="UP001314170">
    <property type="component" value="Unassembled WGS sequence"/>
</dbReference>
<evidence type="ECO:0000313" key="4">
    <source>
        <dbReference type="Proteomes" id="UP001314170"/>
    </source>
</evidence>
<gene>
    <name evidence="3" type="ORF">DCAF_LOCUS1726</name>
</gene>
<sequence length="95" mass="10820">MAKKLTGTDRVGLLSEPFAALPDLQCSVVNARVWTHNDRIASMICVKNSNFGSPIEDTQYIDRIEACLKNVLKGDNDIKLRYQWQPPIWKEVCIK</sequence>
<keyword evidence="4" id="KW-1185">Reference proteome</keyword>
<comment type="caution">
    <text evidence="3">The sequence shown here is derived from an EMBL/GenBank/DDBJ whole genome shotgun (WGS) entry which is preliminary data.</text>
</comment>
<dbReference type="AlphaFoldDB" id="A0AAV1QTU2"/>
<dbReference type="PANTHER" id="PTHR31096">
    <property type="entry name" value="ACT DOMAIN-CONTAINING PROTEIN ACR4-RELATED"/>
    <property type="match status" value="1"/>
</dbReference>
<protein>
    <recommendedName>
        <fullName evidence="2">ACT domain-containing protein ACR</fullName>
    </recommendedName>
    <alternativeName>
        <fullName evidence="2">Protein ACT DOMAIN REPEATS</fullName>
    </alternativeName>
</protein>
<dbReference type="PANTHER" id="PTHR31096:SF6">
    <property type="entry name" value="ACT DOMAIN-CONTAINING PROTEIN ACR8"/>
    <property type="match status" value="1"/>
</dbReference>
<reference evidence="3 4" key="1">
    <citation type="submission" date="2024-01" db="EMBL/GenBank/DDBJ databases">
        <authorList>
            <person name="Waweru B."/>
        </authorList>
    </citation>
    <scope>NUCLEOTIDE SEQUENCE [LARGE SCALE GENOMIC DNA]</scope>
</reference>
<proteinExistence type="predicted"/>
<dbReference type="InterPro" id="IPR040217">
    <property type="entry name" value="ACR1-12"/>
</dbReference>
<keyword evidence="1 2" id="KW-0677">Repeat</keyword>
<evidence type="ECO:0000256" key="1">
    <source>
        <dbReference type="ARBA" id="ARBA00022737"/>
    </source>
</evidence>
<evidence type="ECO:0000256" key="2">
    <source>
        <dbReference type="RuleBase" id="RU369043"/>
    </source>
</evidence>
<name>A0AAV1QTU2_9ROSI</name>
<dbReference type="GO" id="GO:0016597">
    <property type="term" value="F:amino acid binding"/>
    <property type="evidence" value="ECO:0007669"/>
    <property type="project" value="UniProtKB-UniRule"/>
</dbReference>
<dbReference type="InterPro" id="IPR045865">
    <property type="entry name" value="ACT-like_dom_sf"/>
</dbReference>
<dbReference type="SUPFAM" id="SSF55021">
    <property type="entry name" value="ACT-like"/>
    <property type="match status" value="1"/>
</dbReference>
<organism evidence="3 4">
    <name type="scientific">Dovyalis caffra</name>
    <dbReference type="NCBI Taxonomy" id="77055"/>
    <lineage>
        <taxon>Eukaryota</taxon>
        <taxon>Viridiplantae</taxon>
        <taxon>Streptophyta</taxon>
        <taxon>Embryophyta</taxon>
        <taxon>Tracheophyta</taxon>
        <taxon>Spermatophyta</taxon>
        <taxon>Magnoliopsida</taxon>
        <taxon>eudicotyledons</taxon>
        <taxon>Gunneridae</taxon>
        <taxon>Pentapetalae</taxon>
        <taxon>rosids</taxon>
        <taxon>fabids</taxon>
        <taxon>Malpighiales</taxon>
        <taxon>Salicaceae</taxon>
        <taxon>Flacourtieae</taxon>
        <taxon>Dovyalis</taxon>
    </lineage>
</organism>
<evidence type="ECO:0000313" key="3">
    <source>
        <dbReference type="EMBL" id="CAK7324089.1"/>
    </source>
</evidence>
<accession>A0AAV1QTU2</accession>
<dbReference type="EMBL" id="CAWUPB010000246">
    <property type="protein sequence ID" value="CAK7324089.1"/>
    <property type="molecule type" value="Genomic_DNA"/>
</dbReference>
<comment type="function">
    <text evidence="2">Binds amino acids.</text>
</comment>